<accession>A0A8S1D4G1</accession>
<protein>
    <recommendedName>
        <fullName evidence="3">BLOC-1-related complex subunit 5</fullName>
    </recommendedName>
</protein>
<evidence type="ECO:0000256" key="7">
    <source>
        <dbReference type="SAM" id="MobiDB-lite"/>
    </source>
</evidence>
<evidence type="ECO:0000256" key="4">
    <source>
        <dbReference type="ARBA" id="ARBA00023136"/>
    </source>
</evidence>
<dbReference type="GO" id="GO:1903744">
    <property type="term" value="P:positive regulation of anterograde synaptic vesicle transport"/>
    <property type="evidence" value="ECO:0007669"/>
    <property type="project" value="TreeGrafter"/>
</dbReference>
<dbReference type="GO" id="GO:0098574">
    <property type="term" value="C:cytoplasmic side of lysosomal membrane"/>
    <property type="evidence" value="ECO:0007669"/>
    <property type="project" value="TreeGrafter"/>
</dbReference>
<evidence type="ECO:0000256" key="2">
    <source>
        <dbReference type="ARBA" id="ARBA00010235"/>
    </source>
</evidence>
<evidence type="ECO:0000313" key="8">
    <source>
        <dbReference type="EMBL" id="CAB3375062.1"/>
    </source>
</evidence>
<gene>
    <name evidence="8" type="ORF">CLODIP_2_CD13019</name>
</gene>
<evidence type="ECO:0000256" key="1">
    <source>
        <dbReference type="ARBA" id="ARBA00004122"/>
    </source>
</evidence>
<dbReference type="OrthoDB" id="10035640at2759"/>
<dbReference type="PANTHER" id="PTHR31634">
    <property type="entry name" value="BLOC-1-RELATED COMPLEX SUBUNIT 5"/>
    <property type="match status" value="1"/>
</dbReference>
<dbReference type="EMBL" id="CADEPI010000107">
    <property type="protein sequence ID" value="CAB3375062.1"/>
    <property type="molecule type" value="Genomic_DNA"/>
</dbReference>
<keyword evidence="5" id="KW-0458">Lysosome</keyword>
<dbReference type="GO" id="GO:0032418">
    <property type="term" value="P:lysosome localization"/>
    <property type="evidence" value="ECO:0007669"/>
    <property type="project" value="InterPro"/>
</dbReference>
<dbReference type="CDD" id="cd22789">
    <property type="entry name" value="BORCS5-like"/>
    <property type="match status" value="1"/>
</dbReference>
<keyword evidence="4" id="KW-0472">Membrane</keyword>
<dbReference type="AlphaFoldDB" id="A0A8S1D4G1"/>
<feature type="compositionally biased region" description="Polar residues" evidence="7">
    <location>
        <begin position="18"/>
        <end position="47"/>
    </location>
</feature>
<feature type="region of interest" description="Disordered" evidence="7">
    <location>
        <begin position="1"/>
        <end position="113"/>
    </location>
</feature>
<dbReference type="Proteomes" id="UP000494165">
    <property type="component" value="Unassembled WGS sequence"/>
</dbReference>
<comment type="caution">
    <text evidence="8">The sequence shown here is derived from an EMBL/GenBank/DDBJ whole genome shotgun (WGS) entry which is preliminary data.</text>
</comment>
<sequence>MIHPTYFDPQESIGPHKTANSDNKMGNEHSNQQPGQPTRSKSLTRTGSKGPEPDLQDDPGRSASPGPSVCSDSELPYISYTVSRPIGDSPKLQPKHLQRGKSATSSPVRTRQPLLAAKSVQSRIRPASFPNKTTKAHTIVVVKPALENNDLEADEDQLRLRNLSSSIRQNFLDVFPQFHTPMFLPIMRGTLNLPAARDPEVLERLDPGGLVALGSRYQQYLANCADMVAAEQNQLTGRVKEIDSGLNRLMGNLSERQKRFAKLAEKLSKVHEVSSQLNRCHSLLNHLIESMETLNNSLPIDDRLEPFVWTTG</sequence>
<evidence type="ECO:0000256" key="3">
    <source>
        <dbReference type="ARBA" id="ARBA00022300"/>
    </source>
</evidence>
<proteinExistence type="inferred from homology"/>
<evidence type="ECO:0000256" key="5">
    <source>
        <dbReference type="ARBA" id="ARBA00023228"/>
    </source>
</evidence>
<dbReference type="GO" id="GO:0072384">
    <property type="term" value="P:organelle transport along microtubule"/>
    <property type="evidence" value="ECO:0007669"/>
    <property type="project" value="TreeGrafter"/>
</dbReference>
<dbReference type="GO" id="GO:0030672">
    <property type="term" value="C:synaptic vesicle membrane"/>
    <property type="evidence" value="ECO:0007669"/>
    <property type="project" value="TreeGrafter"/>
</dbReference>
<dbReference type="InterPro" id="IPR018780">
    <property type="entry name" value="TBORCS5"/>
</dbReference>
<evidence type="ECO:0000313" key="9">
    <source>
        <dbReference type="Proteomes" id="UP000494165"/>
    </source>
</evidence>
<dbReference type="GO" id="GO:0099078">
    <property type="term" value="C:BORC complex"/>
    <property type="evidence" value="ECO:0007669"/>
    <property type="project" value="TreeGrafter"/>
</dbReference>
<comment type="subcellular location">
    <subcellularLocation>
        <location evidence="1">Lysosome membrane</location>
        <topology evidence="1">Lipid-anchor</topology>
        <orientation evidence="1">Cytoplasmic side</orientation>
    </subcellularLocation>
</comment>
<dbReference type="PANTHER" id="PTHR31634:SF2">
    <property type="entry name" value="BLOC-1-RELATED COMPLEX SUBUNIT 5"/>
    <property type="match status" value="1"/>
</dbReference>
<keyword evidence="6" id="KW-0449">Lipoprotein</keyword>
<reference evidence="8 9" key="1">
    <citation type="submission" date="2020-04" db="EMBL/GenBank/DDBJ databases">
        <authorList>
            <person name="Alioto T."/>
            <person name="Alioto T."/>
            <person name="Gomez Garrido J."/>
        </authorList>
    </citation>
    <scope>NUCLEOTIDE SEQUENCE [LARGE SCALE GENOMIC DNA]</scope>
</reference>
<keyword evidence="9" id="KW-1185">Reference proteome</keyword>
<dbReference type="Pfam" id="PF10158">
    <property type="entry name" value="LOH1CR12"/>
    <property type="match status" value="1"/>
</dbReference>
<comment type="similarity">
    <text evidence="2">Belongs to the BORCS5 family.</text>
</comment>
<organism evidence="8 9">
    <name type="scientific">Cloeon dipterum</name>
    <dbReference type="NCBI Taxonomy" id="197152"/>
    <lineage>
        <taxon>Eukaryota</taxon>
        <taxon>Metazoa</taxon>
        <taxon>Ecdysozoa</taxon>
        <taxon>Arthropoda</taxon>
        <taxon>Hexapoda</taxon>
        <taxon>Insecta</taxon>
        <taxon>Pterygota</taxon>
        <taxon>Palaeoptera</taxon>
        <taxon>Ephemeroptera</taxon>
        <taxon>Pisciforma</taxon>
        <taxon>Baetidae</taxon>
        <taxon>Cloeon</taxon>
    </lineage>
</organism>
<evidence type="ECO:0000256" key="6">
    <source>
        <dbReference type="ARBA" id="ARBA00023288"/>
    </source>
</evidence>
<name>A0A8S1D4G1_9INSE</name>